<sequence>MINNAPNNPRRKDGKRKYKQGNFIPDNKDKVIKLNGKGGIYYRSGYEFKIYRYFDLNPKVIKWGAEFIEIPYRKRSVKKTSWGEYQWKETDHRYYPDVYYELLKDDGTVSKVIGEIKPYSETKEPELKHNATTKQLENFEYSMNLWNANMFKWEQAIEYAANRGMKFVIISEKYIKMLKN</sequence>
<organism evidence="4">
    <name type="scientific">uncultured marine phage</name>
    <dbReference type="NCBI Taxonomy" id="707152"/>
    <lineage>
        <taxon>Viruses</taxon>
        <taxon>environmental samples</taxon>
    </lineage>
</organism>
<name>A0A8D9C8T7_9VIRU</name>
<evidence type="ECO:0000313" key="4">
    <source>
        <dbReference type="EMBL" id="CAG7580344.1"/>
    </source>
</evidence>
<keyword evidence="1" id="KW-0269">Exonuclease</keyword>
<evidence type="ECO:0000256" key="2">
    <source>
        <dbReference type="SAM" id="MobiDB-lite"/>
    </source>
</evidence>
<comment type="similarity">
    <text evidence="1">Belongs to the Caudovirales head completion nuclease family.</text>
</comment>
<evidence type="ECO:0000259" key="3">
    <source>
        <dbReference type="Pfam" id="PF08722"/>
    </source>
</evidence>
<evidence type="ECO:0000256" key="1">
    <source>
        <dbReference type="HAMAP-Rule" id="MF_04160"/>
    </source>
</evidence>
<reference evidence="4" key="1">
    <citation type="submission" date="2021-06" db="EMBL/GenBank/DDBJ databases">
        <authorList>
            <person name="Gannon L."/>
            <person name="Redgwell R T."/>
            <person name="Michniewski S."/>
            <person name="Harrison D C."/>
            <person name="Millard A."/>
        </authorList>
    </citation>
    <scope>NUCLEOTIDE SEQUENCE</scope>
</reference>
<feature type="active site" evidence="1">
    <location>
        <position position="97"/>
    </location>
</feature>
<dbReference type="GO" id="GO:0004519">
    <property type="term" value="F:endonuclease activity"/>
    <property type="evidence" value="ECO:0007669"/>
    <property type="project" value="UniProtKB-UniRule"/>
</dbReference>
<dbReference type="GO" id="GO:0004527">
    <property type="term" value="F:exonuclease activity"/>
    <property type="evidence" value="ECO:0007669"/>
    <property type="project" value="UniProtKB-UniRule"/>
</dbReference>
<proteinExistence type="inferred from homology"/>
<accession>A0A8D9C8T7</accession>
<feature type="region of interest" description="Disordered" evidence="2">
    <location>
        <begin position="1"/>
        <end position="21"/>
    </location>
</feature>
<dbReference type="InterPro" id="IPR046390">
    <property type="entry name" value="NUCL_HEAD_T4"/>
</dbReference>
<comment type="function">
    <text evidence="1">During phage morphogenesis, plays an essential role in the head-tail joining step. The associated nuclease activity is essential for morphogenesis, possibly by cleaving packaged DNA to enable the joining of heads to tails. Displays both exo- and endonuclease activity.</text>
</comment>
<keyword evidence="1" id="KW-0540">Nuclease</keyword>
<dbReference type="InterPro" id="IPR014833">
    <property type="entry name" value="TnsA_N"/>
</dbReference>
<dbReference type="HAMAP" id="MF_04160">
    <property type="entry name" value="NUCL_HEAD_T4"/>
    <property type="match status" value="1"/>
</dbReference>
<feature type="active site" evidence="1">
    <location>
        <position position="47"/>
    </location>
</feature>
<dbReference type="EC" id="3.1.-.-" evidence="1"/>
<dbReference type="EMBL" id="OU342829">
    <property type="protein sequence ID" value="CAG7580344.1"/>
    <property type="molecule type" value="Genomic_DNA"/>
</dbReference>
<dbReference type="Pfam" id="PF08722">
    <property type="entry name" value="Tn7_TnsA-like_N"/>
    <property type="match status" value="1"/>
</dbReference>
<keyword evidence="1" id="KW-0378">Hydrolase</keyword>
<protein>
    <recommendedName>
        <fullName evidence="1">Head completion nuclease</fullName>
        <ecNumber evidence="1">3.1.-.-</ecNumber>
    </recommendedName>
</protein>
<feature type="active site" evidence="1">
    <location>
        <position position="117"/>
    </location>
</feature>
<feature type="domain" description="TnsA endonuclease N-terminal" evidence="3">
    <location>
        <begin position="57"/>
        <end position="172"/>
    </location>
</feature>
<keyword evidence="1" id="KW-0255">Endonuclease</keyword>
<gene>
    <name evidence="4" type="ORF">SLAVMIC_00368</name>
</gene>